<feature type="compositionally biased region" description="Basic and acidic residues" evidence="1">
    <location>
        <begin position="422"/>
        <end position="435"/>
    </location>
</feature>
<reference evidence="3 4" key="1">
    <citation type="submission" date="2024-09" db="EMBL/GenBank/DDBJ databases">
        <title>Draft genome sequence of Candidatus Magnetaquicoccaceae bacterium FCR-1.</title>
        <authorList>
            <person name="Shimoshige H."/>
            <person name="Shimamura S."/>
            <person name="Taoka A."/>
            <person name="Kobayashi H."/>
            <person name="Maekawa T."/>
        </authorList>
    </citation>
    <scope>NUCLEOTIDE SEQUENCE [LARGE SCALE GENOMIC DNA]</scope>
    <source>
        <strain evidence="3 4">FCR-1</strain>
    </source>
</reference>
<feature type="compositionally biased region" description="Basic and acidic residues" evidence="1">
    <location>
        <begin position="618"/>
        <end position="636"/>
    </location>
</feature>
<comment type="caution">
    <text evidence="3">The sequence shown here is derived from an EMBL/GenBank/DDBJ whole genome shotgun (WGS) entry which is preliminary data.</text>
</comment>
<accession>A0ABQ0C8D3</accession>
<dbReference type="InterPro" id="IPR007730">
    <property type="entry name" value="SPOR-like_dom"/>
</dbReference>
<feature type="compositionally biased region" description="Basic and acidic residues" evidence="1">
    <location>
        <begin position="170"/>
        <end position="179"/>
    </location>
</feature>
<dbReference type="Pfam" id="PF08308">
    <property type="entry name" value="PEGA"/>
    <property type="match status" value="1"/>
</dbReference>
<keyword evidence="4" id="KW-1185">Reference proteome</keyword>
<feature type="region of interest" description="Disordered" evidence="1">
    <location>
        <begin position="167"/>
        <end position="277"/>
    </location>
</feature>
<feature type="compositionally biased region" description="Basic and acidic residues" evidence="1">
    <location>
        <begin position="581"/>
        <end position="595"/>
    </location>
</feature>
<sequence>MSLMTKMFGKATKPVLEPSVTIGEETMRALEAPAAVGSERPGSWRSWAGWGIAAVVVITAGPLILDRIDVKGNATPVTMIGDSPVGTSQTQSGALGTIHAVSEPAGAGVLLDGRFVGVTPLRFQWGAGSVTLTLKKNGFQDLNAPLEVAVSKEVDFRVSLQPETLPVAGVKRDTPREGAEPVAANGPVRPAGGVAGEDGSLRLANVITHPPENKGHASSKPTDKNPARSGAEKPGTEKASVEKTKEENAKPNRSSRTRKPEIPTEADMAGVTAQDVREVSKDPELAALLRKPEASASDNLNFSYAIQLAAFVDRDSAIRNAALWRKRGYDAYVLELYGVKDPSKMWQSVRVGRFTDLPQARQALEALKRYEKDQEKVKEFYVARSDAFTGPEVATTTRNAKVTPSAVKRTDSSSADASQVAGDKRSPEISGDGKDAAGITTPTSLVSADAKPSHQDASTWPEPVMETASVVPASLPAVPPGPGKSEPVGTAVDGAPVKPSESARVETKPVQSKPVETARPEKKRSEKPVVAHADKPVAKGVKPESRSASGGITVSDPGLTPTGQPDPATKEVVASMAGGSEPDKDHLLNARKEVALHPPEPAMTGTARDVMAESSRPGADRPSEKRKGEGGAKTDGARISADQAAWVERTYQQSVVKKEAGDREGEEGLLQQVIKADPGHKAAVRRMARIMVESNRADKALDLLRQAAGGRGDTSLADEDPNLAAFLAALYQRREEHWQAIDLYEALLKKYPNKGLWQMGMAISLEKVDENAEAMRAYKKSLASGDLNLKLQNFVRKRIEKL</sequence>
<dbReference type="Pfam" id="PF14559">
    <property type="entry name" value="TPR_19"/>
    <property type="match status" value="1"/>
</dbReference>
<dbReference type="Proteomes" id="UP001628193">
    <property type="component" value="Unassembled WGS sequence"/>
</dbReference>
<gene>
    <name evidence="3" type="ORF">SIID45300_01467</name>
</gene>
<dbReference type="InterPro" id="IPR011990">
    <property type="entry name" value="TPR-like_helical_dom_sf"/>
</dbReference>
<dbReference type="Gene3D" id="1.25.40.10">
    <property type="entry name" value="Tetratricopeptide repeat domain"/>
    <property type="match status" value="1"/>
</dbReference>
<dbReference type="EMBL" id="BAAFGK010000004">
    <property type="protein sequence ID" value="GAB0057144.1"/>
    <property type="molecule type" value="Genomic_DNA"/>
</dbReference>
<evidence type="ECO:0000256" key="1">
    <source>
        <dbReference type="SAM" id="MobiDB-lite"/>
    </source>
</evidence>
<dbReference type="InterPro" id="IPR013229">
    <property type="entry name" value="PEGA"/>
</dbReference>
<feature type="domain" description="SPOR" evidence="2">
    <location>
        <begin position="298"/>
        <end position="384"/>
    </location>
</feature>
<proteinExistence type="predicted"/>
<dbReference type="Gene3D" id="3.30.70.1070">
    <property type="entry name" value="Sporulation related repeat"/>
    <property type="match status" value="1"/>
</dbReference>
<feature type="region of interest" description="Disordered" evidence="1">
    <location>
        <begin position="393"/>
        <end position="460"/>
    </location>
</feature>
<dbReference type="SUPFAM" id="SSF48452">
    <property type="entry name" value="TPR-like"/>
    <property type="match status" value="1"/>
</dbReference>
<dbReference type="PROSITE" id="PS51724">
    <property type="entry name" value="SPOR"/>
    <property type="match status" value="1"/>
</dbReference>
<dbReference type="Pfam" id="PF05036">
    <property type="entry name" value="SPOR"/>
    <property type="match status" value="1"/>
</dbReference>
<name>A0ABQ0C8D3_9PROT</name>
<evidence type="ECO:0000259" key="2">
    <source>
        <dbReference type="PROSITE" id="PS51724"/>
    </source>
</evidence>
<feature type="compositionally biased region" description="Basic and acidic residues" evidence="1">
    <location>
        <begin position="516"/>
        <end position="545"/>
    </location>
</feature>
<feature type="region of interest" description="Disordered" evidence="1">
    <location>
        <begin position="473"/>
        <end position="637"/>
    </location>
</feature>
<dbReference type="SUPFAM" id="SSF110997">
    <property type="entry name" value="Sporulation related repeat"/>
    <property type="match status" value="1"/>
</dbReference>
<evidence type="ECO:0000313" key="3">
    <source>
        <dbReference type="EMBL" id="GAB0057144.1"/>
    </source>
</evidence>
<organism evidence="3 4">
    <name type="scientific">Candidatus Magnetaquiglobus chichijimensis</name>
    <dbReference type="NCBI Taxonomy" id="3141448"/>
    <lineage>
        <taxon>Bacteria</taxon>
        <taxon>Pseudomonadati</taxon>
        <taxon>Pseudomonadota</taxon>
        <taxon>Magnetococcia</taxon>
        <taxon>Magnetococcales</taxon>
        <taxon>Candidatus Magnetaquicoccaceae</taxon>
        <taxon>Candidatus Magnetaquiglobus</taxon>
    </lineage>
</organism>
<protein>
    <recommendedName>
        <fullName evidence="2">SPOR domain-containing protein</fullName>
    </recommendedName>
</protein>
<evidence type="ECO:0000313" key="4">
    <source>
        <dbReference type="Proteomes" id="UP001628193"/>
    </source>
</evidence>
<dbReference type="InterPro" id="IPR036680">
    <property type="entry name" value="SPOR-like_sf"/>
</dbReference>
<feature type="compositionally biased region" description="Basic and acidic residues" evidence="1">
    <location>
        <begin position="211"/>
        <end position="250"/>
    </location>
</feature>